<evidence type="ECO:0000259" key="2">
    <source>
        <dbReference type="Pfam" id="PF24215"/>
    </source>
</evidence>
<reference evidence="3 4" key="1">
    <citation type="submission" date="2014-12" db="EMBL/GenBank/DDBJ databases">
        <title>Genome analysis of a novel jumbo phage RSL2 infecting the phytopathogen Ralstonia solanacearum.</title>
        <authorList>
            <person name="Kawasaki T."/>
            <person name="Fujie M."/>
            <person name="Chatchawankanphanich O."/>
            <person name="Ogata H."/>
            <person name="Yamada T."/>
        </authorList>
    </citation>
    <scope>NUCLEOTIDE SEQUENCE [LARGE SCALE GENOMIC DNA]</scope>
    <source>
        <strain evidence="3 4">RSL2</strain>
    </source>
</reference>
<dbReference type="InterPro" id="IPR057114">
    <property type="entry name" value="Phage_H_T_join_C"/>
</dbReference>
<dbReference type="RefSeq" id="YP_009213014.1">
    <property type="nucleotide sequence ID" value="NC_028950.1"/>
</dbReference>
<sequence>MPLWTDTDKAPTQPKLDIVRPFKPGVKTAVIDTEYTPQSDLLAYIEGSPWVVDYYSQILDKNSEIKGQDTSLPAVLQQYRRIWSMELKVTQDLTQVSQDPQTNEMTMQGMANVYPFLVPQEGDMFRAGIADGREGIFKVTKVQAMQIFVDHAHQIEYQLIAINDQTRIYDLDQKTIVTYYFVKDFLLNMQNPLLVEDDYQNSKKLAGYWYDYIQLYFNQYFSREYMTIVVPMQDVPTYDHGLVDFVKSIMNSFDDVHIQSIRELNIGDDGAISSMSLWTMLSNRDPKLMNFIYTKTGLTSRINFHRSALLASMRYSGIAQVVYPVDPKTNVDFMMAKEIQKPLLPVNIKSTMPAYVPPVPPTDGSIAPMPVIKPIDMDNGYVLSSAFYTRDNTNLSLLESLLLDYIDFKIIAARDILKVCDDILNWGHVERFYYIPLLLLLIKYNLRRL</sequence>
<feature type="domain" description="Putative phage head-tail joining protein N-terminal" evidence="1">
    <location>
        <begin position="26"/>
        <end position="194"/>
    </location>
</feature>
<dbReference type="Pfam" id="PF24214">
    <property type="entry name" value="Phage_H_T_join_2"/>
    <property type="match status" value="1"/>
</dbReference>
<name>A0A0A8J9G3_9CAUD</name>
<feature type="domain" description="Putative phage head-tail joining protein C-terminal" evidence="2">
    <location>
        <begin position="202"/>
        <end position="449"/>
    </location>
</feature>
<organism evidence="3 4">
    <name type="scientific">Ralstonia phage RSL2</name>
    <dbReference type="NCBI Taxonomy" id="1585840"/>
    <lineage>
        <taxon>Viruses</taxon>
        <taxon>Duplodnaviria</taxon>
        <taxon>Heunggongvirae</taxon>
        <taxon>Uroviricota</taxon>
        <taxon>Caudoviricetes</taxon>
        <taxon>Chimalliviridae</taxon>
        <taxon>Chiangmaivirus</taxon>
        <taxon>Chiangmaivirus RSL2</taxon>
    </lineage>
</organism>
<accession>A0A0A8J9G3</accession>
<dbReference type="InterPro" id="IPR057113">
    <property type="entry name" value="Phage_H_T_join_N"/>
</dbReference>
<evidence type="ECO:0000259" key="1">
    <source>
        <dbReference type="Pfam" id="PF24214"/>
    </source>
</evidence>
<evidence type="ECO:0008006" key="5">
    <source>
        <dbReference type="Google" id="ProtNLM"/>
    </source>
</evidence>
<evidence type="ECO:0000313" key="3">
    <source>
        <dbReference type="EMBL" id="BAQ02693.1"/>
    </source>
</evidence>
<dbReference type="Pfam" id="PF24215">
    <property type="entry name" value="H_T_assoc"/>
    <property type="match status" value="1"/>
</dbReference>
<dbReference type="Proteomes" id="UP000203794">
    <property type="component" value="Segment"/>
</dbReference>
<proteinExistence type="predicted"/>
<dbReference type="OrthoDB" id="3831at10239"/>
<keyword evidence="4" id="KW-1185">Reference proteome</keyword>
<dbReference type="KEGG" id="vg:26639606"/>
<evidence type="ECO:0000313" key="4">
    <source>
        <dbReference type="Proteomes" id="UP000203794"/>
    </source>
</evidence>
<protein>
    <recommendedName>
        <fullName evidence="5">Virion structural protein</fullName>
    </recommendedName>
</protein>
<dbReference type="EMBL" id="AP014693">
    <property type="protein sequence ID" value="BAQ02693.1"/>
    <property type="molecule type" value="Genomic_DNA"/>
</dbReference>
<dbReference type="GeneID" id="26639606"/>